<dbReference type="AlphaFoldDB" id="A0A0U4ZC58"/>
<evidence type="ECO:0000313" key="2">
    <source>
        <dbReference type="Proteomes" id="UP000054771"/>
    </source>
</evidence>
<sequence>MVVVEVKGVLGSADSHIGRTPPAKEELRVAGNREEHADTLMSKVSDASRMLVELLQDMQCTSGSLRGNWYEPQIYTLLATAAFHEETSTGDTKQQQQ</sequence>
<dbReference type="Proteomes" id="UP000054771">
    <property type="component" value="Unassembled WGS sequence"/>
</dbReference>
<reference evidence="2" key="1">
    <citation type="journal article" date="2016" name="Genome Announc.">
        <title>Draft genome sequences of fungus Aspergillus calidoustus.</title>
        <authorList>
            <person name="Horn F."/>
            <person name="Linde J."/>
            <person name="Mattern D.J."/>
            <person name="Walther G."/>
            <person name="Guthke R."/>
            <person name="Scherlach K."/>
            <person name="Martin K."/>
            <person name="Brakhage A.A."/>
            <person name="Petzke L."/>
            <person name="Valiante V."/>
        </authorList>
    </citation>
    <scope>NUCLEOTIDE SEQUENCE [LARGE SCALE GENOMIC DNA]</scope>
    <source>
        <strain evidence="2">SF006504</strain>
    </source>
</reference>
<proteinExistence type="predicted"/>
<dbReference type="EMBL" id="CDMC01000009">
    <property type="protein sequence ID" value="CEL07445.1"/>
    <property type="molecule type" value="Genomic_DNA"/>
</dbReference>
<protein>
    <submittedName>
        <fullName evidence="1">Uncharacterized protein</fullName>
    </submittedName>
</protein>
<accession>A0A0U4ZC58</accession>
<evidence type="ECO:0000313" key="1">
    <source>
        <dbReference type="EMBL" id="CEL07445.1"/>
    </source>
</evidence>
<gene>
    <name evidence="1" type="ORF">ASPCAL10602</name>
</gene>
<keyword evidence="2" id="KW-1185">Reference proteome</keyword>
<name>A0A0U4ZC58_ASPCI</name>
<organism evidence="1 2">
    <name type="scientific">Aspergillus calidoustus</name>
    <dbReference type="NCBI Taxonomy" id="454130"/>
    <lineage>
        <taxon>Eukaryota</taxon>
        <taxon>Fungi</taxon>
        <taxon>Dikarya</taxon>
        <taxon>Ascomycota</taxon>
        <taxon>Pezizomycotina</taxon>
        <taxon>Eurotiomycetes</taxon>
        <taxon>Eurotiomycetidae</taxon>
        <taxon>Eurotiales</taxon>
        <taxon>Aspergillaceae</taxon>
        <taxon>Aspergillus</taxon>
        <taxon>Aspergillus subgen. Nidulantes</taxon>
    </lineage>
</organism>